<evidence type="ECO:0000313" key="2">
    <source>
        <dbReference type="EMBL" id="EGT50124.1"/>
    </source>
</evidence>
<dbReference type="HOGENOM" id="CLU_506454_0_0_1"/>
<sequence length="538" mass="63378">MDLAVILRMQRTTLESLILSINSTPKKEPKKIEMLSIRLLSFLGCCSRSRSKLKTIIEDLDPDINLPSMCKRIYDRIELSIQSRPLRVKRVFLDVTEQLQVLQVLPYTNPNVLEWLQVRSSPNESDWEDPTELEIDELMKLEHWKMMKKFLTIGFKLKSDSIENFEHFETAQVRICLRKTSHNLRNFIDYLAPETEVGSIEVDVYSNKIRLRLHNYQTHLSSLDVTYRKCSQGCKLELFENRLKKEWNNLMYRAFNGKKVTKYIKDADFLDVFCMDLAVIMRMQRTELRFLKVSINNTPKIVTRISTSKKGPKKIHWSTGLLSFLGCCSRPRAESRAITEDLSPGKDFPSICNQVYDTIEHCVKFRPFRVKHLMLYATGQRQLMQILPYADSNVLNCLSIHCFPNQVDYYEDIDLEIDEVVKLKQWKMIKRVCITGFTLKGLIEDFVHFENVQVKFDVVTANQFLFLKEKFLTTPSLSRVLLYFNTLHDPDNFNETVGHPIQPNIEWWNFPIAETNQYLRVRKSNHSFVFERETFHLR</sequence>
<dbReference type="AlphaFoldDB" id="G0N1F6"/>
<name>G0N1F6_CAEBE</name>
<evidence type="ECO:0000259" key="1">
    <source>
        <dbReference type="Pfam" id="PF01827"/>
    </source>
</evidence>
<dbReference type="PANTHER" id="PTHR23014:SF1">
    <property type="entry name" value="DUF38 DOMAIN-CONTAINING PROTEIN-RELATED"/>
    <property type="match status" value="1"/>
</dbReference>
<reference evidence="3" key="1">
    <citation type="submission" date="2011-07" db="EMBL/GenBank/DDBJ databases">
        <authorList>
            <consortium name="Caenorhabditis brenneri Sequencing and Analysis Consortium"/>
            <person name="Wilson R.K."/>
        </authorList>
    </citation>
    <scope>NUCLEOTIDE SEQUENCE [LARGE SCALE GENOMIC DNA]</scope>
    <source>
        <strain evidence="3">PB2801</strain>
    </source>
</reference>
<protein>
    <recommendedName>
        <fullName evidence="1">DUF38 domain-containing protein</fullName>
    </recommendedName>
</protein>
<dbReference type="PANTHER" id="PTHR23014">
    <property type="entry name" value="F-BOX A PROTEIN"/>
    <property type="match status" value="1"/>
</dbReference>
<dbReference type="EMBL" id="GL379827">
    <property type="protein sequence ID" value="EGT50124.1"/>
    <property type="molecule type" value="Genomic_DNA"/>
</dbReference>
<evidence type="ECO:0000313" key="3">
    <source>
        <dbReference type="Proteomes" id="UP000008068"/>
    </source>
</evidence>
<proteinExistence type="predicted"/>
<feature type="domain" description="DUF38" evidence="1">
    <location>
        <begin position="355"/>
        <end position="480"/>
    </location>
</feature>
<keyword evidence="3" id="KW-1185">Reference proteome</keyword>
<organism evidence="3">
    <name type="scientific">Caenorhabditis brenneri</name>
    <name type="common">Nematode worm</name>
    <dbReference type="NCBI Taxonomy" id="135651"/>
    <lineage>
        <taxon>Eukaryota</taxon>
        <taxon>Metazoa</taxon>
        <taxon>Ecdysozoa</taxon>
        <taxon>Nematoda</taxon>
        <taxon>Chromadorea</taxon>
        <taxon>Rhabditida</taxon>
        <taxon>Rhabditina</taxon>
        <taxon>Rhabditomorpha</taxon>
        <taxon>Rhabditoidea</taxon>
        <taxon>Rhabditidae</taxon>
        <taxon>Peloderinae</taxon>
        <taxon>Caenorhabditis</taxon>
    </lineage>
</organism>
<feature type="domain" description="DUF38" evidence="1">
    <location>
        <begin position="73"/>
        <end position="195"/>
    </location>
</feature>
<dbReference type="InterPro" id="IPR002900">
    <property type="entry name" value="DUF38/FTH_CAE_spp"/>
</dbReference>
<gene>
    <name evidence="2" type="ORF">CAEBREN_00363</name>
</gene>
<dbReference type="Proteomes" id="UP000008068">
    <property type="component" value="Unassembled WGS sequence"/>
</dbReference>
<dbReference type="STRING" id="135651.G0N1F6"/>
<dbReference type="InParanoid" id="G0N1F6"/>
<dbReference type="Pfam" id="PF01827">
    <property type="entry name" value="FTH"/>
    <property type="match status" value="2"/>
</dbReference>
<accession>G0N1F6</accession>